<evidence type="ECO:0000256" key="2">
    <source>
        <dbReference type="ARBA" id="ARBA00022490"/>
    </source>
</evidence>
<feature type="coiled-coil region" evidence="5">
    <location>
        <begin position="164"/>
        <end position="219"/>
    </location>
</feature>
<comment type="subcellular location">
    <subcellularLocation>
        <location evidence="1">Cytoplasm</location>
        <location evidence="1">Cytoskeleton</location>
        <location evidence="1">Microtubule organizing center</location>
        <location evidence="1">Centrosome</location>
        <location evidence="1">Centriole</location>
    </subcellularLocation>
</comment>
<evidence type="ECO:0000313" key="8">
    <source>
        <dbReference type="Proteomes" id="UP000663833"/>
    </source>
</evidence>
<evidence type="ECO:0000256" key="4">
    <source>
        <dbReference type="ARBA" id="ARBA00038123"/>
    </source>
</evidence>
<dbReference type="InterPro" id="IPR051877">
    <property type="entry name" value="Centriole_BasalBody_StrucProt"/>
</dbReference>
<dbReference type="SUPFAM" id="SSF57997">
    <property type="entry name" value="Tropomyosin"/>
    <property type="match status" value="1"/>
</dbReference>
<evidence type="ECO:0000256" key="1">
    <source>
        <dbReference type="ARBA" id="ARBA00004114"/>
    </source>
</evidence>
<feature type="coiled-coil region" evidence="5">
    <location>
        <begin position="1000"/>
        <end position="1048"/>
    </location>
</feature>
<feature type="coiled-coil region" evidence="5">
    <location>
        <begin position="90"/>
        <end position="134"/>
    </location>
</feature>
<comment type="similarity">
    <text evidence="4">Belongs to the CEP135/TSGA10 family.</text>
</comment>
<gene>
    <name evidence="7" type="ORF">LUA448_LOCUS19922</name>
</gene>
<dbReference type="PANTHER" id="PTHR20544:SF0">
    <property type="entry name" value="NUCLEOPROTEIN TPR_MLP1 DOMAIN-CONTAINING PROTEIN"/>
    <property type="match status" value="1"/>
</dbReference>
<keyword evidence="5" id="KW-0175">Coiled coil</keyword>
<reference evidence="7" key="1">
    <citation type="submission" date="2021-02" db="EMBL/GenBank/DDBJ databases">
        <authorList>
            <person name="Nowell W R."/>
        </authorList>
    </citation>
    <scope>NUCLEOTIDE SEQUENCE</scope>
</reference>
<feature type="compositionally biased region" description="Polar residues" evidence="6">
    <location>
        <begin position="1063"/>
        <end position="1072"/>
    </location>
</feature>
<feature type="coiled-coil region" evidence="5">
    <location>
        <begin position="381"/>
        <end position="649"/>
    </location>
</feature>
<keyword evidence="2" id="KW-0963">Cytoplasm</keyword>
<organism evidence="7 8">
    <name type="scientific">Rotaria socialis</name>
    <dbReference type="NCBI Taxonomy" id="392032"/>
    <lineage>
        <taxon>Eukaryota</taxon>
        <taxon>Metazoa</taxon>
        <taxon>Spiralia</taxon>
        <taxon>Gnathifera</taxon>
        <taxon>Rotifera</taxon>
        <taxon>Eurotatoria</taxon>
        <taxon>Bdelloidea</taxon>
        <taxon>Philodinida</taxon>
        <taxon>Philodinidae</taxon>
        <taxon>Rotaria</taxon>
    </lineage>
</organism>
<dbReference type="PANTHER" id="PTHR20544">
    <property type="entry name" value="CENTROSOMAL PROTEIN CEP135"/>
    <property type="match status" value="1"/>
</dbReference>
<name>A0A818C4M2_9BILA</name>
<feature type="region of interest" description="Disordered" evidence="6">
    <location>
        <begin position="1059"/>
        <end position="1095"/>
    </location>
</feature>
<dbReference type="GO" id="GO:0005814">
    <property type="term" value="C:centriole"/>
    <property type="evidence" value="ECO:0007669"/>
    <property type="project" value="UniProtKB-SubCell"/>
</dbReference>
<evidence type="ECO:0000256" key="3">
    <source>
        <dbReference type="ARBA" id="ARBA00023212"/>
    </source>
</evidence>
<sequence>MYTSRRTGPSTDLHNAHTVSTLMRTMTTSALSSNYSHRPLSRSKTSLNGTLPFRSSSIHQVGNRDHETERPHRPFDVSCSADVFTLETTLKSKEKVISHQNSQIERLQERNATLERSLQELIDLKRDLSNQQFEERLKNDDLLRDLKDIDRLARKVQADKQFTVEAADRELAEAKLEIELTLRETQALENKVTHLTADKKSLIEELEISKNQYAECHNELLRLQEVVDRVQADKTKFSRRISKLVHNEKELLQELQKCRRTAKTSTSASTGSLAKKFSIPARLDMHLKNVEDERDMYKNEVEILQRLLNERPRGFSSVSPSRLRGRSVSPINLSRSTTRRDMATSPVMQYVKRSASSCATSPTRCTVCGLNRNRLSPAKDFNSYETQLRNLEEERDRARRELRKYKRVTKEKDVDENQISKFMRENEDLQLLIKKYERRLAEYQGTIKVLGNERDNLSILYEQTKEELQKARHDLLQNAQTPKVSLAAQSILRKVENERDAAILETRTATNERDSLRERLRISTDTGLNDRARYEQRIEDLEVDLRKLDNDREEMVQQNHSLRQQIQDLENKVHEQSFTISQLNQEINDQKTALTQMRYLSEEAERLVQENQRQLNSKKDEIRAQEEKIIRLEKKIYELQEANKAVRDDYQVVRTTVQTLDKDKDRLCGEIDLKSEENLHLTQEINSKTRRIEELNMMVEELQSALDRAKDDTKQKLKEMTNMRMQIDRNVEETNEYRRKHDLGSRDNKRLQDDLLALTRENQTLRQEIQHTIDDKDDLKLQIQEYIKQVSNCESIIAQKENDRSALVEQYREASNGLSRAQITLADMESQANNLKQELQIKVADIKRLAERIDYLERDLQQHASVGQEYEIQLSNMNRSVQRNEEMIKKLQSDKQSLLNEISNIRDLNSTLENKKEQLVRQLTSKDIENEQLQSAISDMKIEIDMLRTQLHNEKAVVLSLEDLIASLRDKEFQKQIEVQDKDTDLHVAKDRANMNELKIQSQSKEIASLRTQIIGLETDNKRLKSLLANERLEREKAAQDLRKLTDLTSHIDYESRYRSLSPRIQTSSSHTNLHRSPGRSYSPPRCETPRTSPTKISISLKVSELDKSHEIIPEIDVSTNQNNNNNNNNDYNYVDDNLIDRSCSFRIDTTP</sequence>
<proteinExistence type="inferred from homology"/>
<evidence type="ECO:0000256" key="6">
    <source>
        <dbReference type="SAM" id="MobiDB-lite"/>
    </source>
</evidence>
<dbReference type="Gene3D" id="1.10.287.1490">
    <property type="match status" value="1"/>
</dbReference>
<protein>
    <submittedName>
        <fullName evidence="7">Uncharacterized protein</fullName>
    </submittedName>
</protein>
<evidence type="ECO:0000256" key="5">
    <source>
        <dbReference type="SAM" id="Coils"/>
    </source>
</evidence>
<dbReference type="Proteomes" id="UP000663833">
    <property type="component" value="Unassembled WGS sequence"/>
</dbReference>
<dbReference type="EMBL" id="CAJNYD010002540">
    <property type="protein sequence ID" value="CAF3426277.1"/>
    <property type="molecule type" value="Genomic_DNA"/>
</dbReference>
<evidence type="ECO:0000313" key="7">
    <source>
        <dbReference type="EMBL" id="CAF3426277.1"/>
    </source>
</evidence>
<comment type="caution">
    <text evidence="7">The sequence shown here is derived from an EMBL/GenBank/DDBJ whole genome shotgun (WGS) entry which is preliminary data.</text>
</comment>
<accession>A0A818C4M2</accession>
<keyword evidence="3" id="KW-0206">Cytoskeleton</keyword>
<dbReference type="AlphaFoldDB" id="A0A818C4M2"/>
<feature type="coiled-coil region" evidence="5">
    <location>
        <begin position="685"/>
        <end position="950"/>
    </location>
</feature>